<gene>
    <name evidence="2" type="ORF">C7435_3334</name>
</gene>
<organism evidence="2 3">
    <name type="scientific">Maricaulis maris</name>
    <dbReference type="NCBI Taxonomy" id="74318"/>
    <lineage>
        <taxon>Bacteria</taxon>
        <taxon>Pseudomonadati</taxon>
        <taxon>Pseudomonadota</taxon>
        <taxon>Alphaproteobacteria</taxon>
        <taxon>Maricaulales</taxon>
        <taxon>Maricaulaceae</taxon>
        <taxon>Maricaulis</taxon>
    </lineage>
</organism>
<feature type="region of interest" description="Disordered" evidence="1">
    <location>
        <begin position="320"/>
        <end position="349"/>
    </location>
</feature>
<evidence type="ECO:0000313" key="3">
    <source>
        <dbReference type="Proteomes" id="UP000273675"/>
    </source>
</evidence>
<evidence type="ECO:0000256" key="1">
    <source>
        <dbReference type="SAM" id="MobiDB-lite"/>
    </source>
</evidence>
<reference evidence="2 3" key="1">
    <citation type="submission" date="2018-10" db="EMBL/GenBank/DDBJ databases">
        <title>Genomic Encyclopedia of Type Strains, Phase IV (KMG-IV): sequencing the most valuable type-strain genomes for metagenomic binning, comparative biology and taxonomic classification.</title>
        <authorList>
            <person name="Goeker M."/>
        </authorList>
    </citation>
    <scope>NUCLEOTIDE SEQUENCE [LARGE SCALE GENOMIC DNA]</scope>
    <source>
        <strain evidence="2 3">DSM 4734</strain>
    </source>
</reference>
<dbReference type="AlphaFoldDB" id="A0A495CW69"/>
<name>A0A495CW69_9PROT</name>
<dbReference type="Proteomes" id="UP000273675">
    <property type="component" value="Unassembled WGS sequence"/>
</dbReference>
<dbReference type="SUPFAM" id="SSF52980">
    <property type="entry name" value="Restriction endonuclease-like"/>
    <property type="match status" value="1"/>
</dbReference>
<dbReference type="InterPro" id="IPR011856">
    <property type="entry name" value="tRNA_endonuc-like_dom_sf"/>
</dbReference>
<dbReference type="Gene3D" id="3.40.1350.10">
    <property type="match status" value="1"/>
</dbReference>
<accession>A0A495CW69</accession>
<dbReference type="EMBL" id="RBIM01000009">
    <property type="protein sequence ID" value="RKQ89629.1"/>
    <property type="molecule type" value="Genomic_DNA"/>
</dbReference>
<sequence>MSGTDDSDRLIQEVLSELGWDEDPKTIANKVRQLDQGLPAEDEFTAICNWLGRARLVHKLDQHQAPVASRNFYQVPDLLAEFEHGGPVLIEVKSKTKPKLSFTPRYLDRLHAYARLVNMPLLIAWKLHGIWVLFEVKHLTKAEKNFNITFGDAMKENLLGILAGDVSYKIASGAGLRFRCKKEELVSRQETDGTVTEQWQMRIDEVGFMISGGRPAEHLDPDVTTLFTTWDLSEEQSHSDTHIELRFVAGDDDGMMFGHMALTHLLHWHLPQGATINWRHAIRRDAVVSNMTNFGRALERALEQKVVHLILHQQPHTWPSFLPKEEVNTKGPSPRADQDTPVKQQGSAS</sequence>
<comment type="caution">
    <text evidence="2">The sequence shown here is derived from an EMBL/GenBank/DDBJ whole genome shotgun (WGS) entry which is preliminary data.</text>
</comment>
<dbReference type="InterPro" id="IPR011335">
    <property type="entry name" value="Restrct_endonuc-II-like"/>
</dbReference>
<protein>
    <submittedName>
        <fullName evidence="2">Holliday junction resolvase</fullName>
    </submittedName>
</protein>
<proteinExistence type="predicted"/>
<evidence type="ECO:0000313" key="2">
    <source>
        <dbReference type="EMBL" id="RKQ89629.1"/>
    </source>
</evidence>
<dbReference type="RefSeq" id="WP_065383220.1">
    <property type="nucleotide sequence ID" value="NZ_RBIM01000009.1"/>
</dbReference>
<dbReference type="GO" id="GO:0003676">
    <property type="term" value="F:nucleic acid binding"/>
    <property type="evidence" value="ECO:0007669"/>
    <property type="project" value="InterPro"/>
</dbReference>
<dbReference type="OrthoDB" id="9181378at2"/>